<sequence>MIRRHALVTGASRGIGAAVAERLAAAGHVVAVHCRADVAAAKAVAAALPGTGHTVVTGDIGDPDQARAVLDTAVDELGAVDVLVNNAGIYTEQPIATTSYADWRADWQRVVDVNLLGTANLTWCLVDHLLRRVQGPQGARIINVGSRGAHRGEPEAPAYGASKAAVHALTQSLAQSLGPRGIAVTAVAPGFVLTDLTEPMLDGPTTEAVRAQSPFGRIAEPADIADAVAWLASPGAEWASGAVLDLNGASHLR</sequence>
<proteinExistence type="inferred from homology"/>
<evidence type="ECO:0000259" key="2">
    <source>
        <dbReference type="SMART" id="SM00822"/>
    </source>
</evidence>
<dbReference type="InterPro" id="IPR002347">
    <property type="entry name" value="SDR_fam"/>
</dbReference>
<keyword evidence="4" id="KW-1185">Reference proteome</keyword>
<dbReference type="PRINTS" id="PR00081">
    <property type="entry name" value="GDHRDH"/>
</dbReference>
<dbReference type="InterPro" id="IPR020904">
    <property type="entry name" value="Sc_DH/Rdtase_CS"/>
</dbReference>
<protein>
    <submittedName>
        <fullName evidence="3">SDR family oxidoreductase</fullName>
    </submittedName>
</protein>
<feature type="domain" description="Ketoreductase" evidence="2">
    <location>
        <begin position="4"/>
        <end position="195"/>
    </location>
</feature>
<name>A0ABY6I6K5_STRPE</name>
<dbReference type="RefSeq" id="WP_264244332.1">
    <property type="nucleotide sequence ID" value="NZ_CP107567.1"/>
</dbReference>
<evidence type="ECO:0000313" key="4">
    <source>
        <dbReference type="Proteomes" id="UP001163878"/>
    </source>
</evidence>
<comment type="similarity">
    <text evidence="1">Belongs to the short-chain dehydrogenases/reductases (SDR) family.</text>
</comment>
<dbReference type="SUPFAM" id="SSF51735">
    <property type="entry name" value="NAD(P)-binding Rossmann-fold domains"/>
    <property type="match status" value="1"/>
</dbReference>
<dbReference type="PRINTS" id="PR00080">
    <property type="entry name" value="SDRFAMILY"/>
</dbReference>
<dbReference type="EMBL" id="CP107567">
    <property type="protein sequence ID" value="UYQ62638.1"/>
    <property type="molecule type" value="Genomic_DNA"/>
</dbReference>
<dbReference type="PANTHER" id="PTHR42760:SF40">
    <property type="entry name" value="3-OXOACYL-[ACYL-CARRIER-PROTEIN] REDUCTASE, CHLOROPLASTIC"/>
    <property type="match status" value="1"/>
</dbReference>
<dbReference type="CDD" id="cd05233">
    <property type="entry name" value="SDR_c"/>
    <property type="match status" value="1"/>
</dbReference>
<dbReference type="InterPro" id="IPR036291">
    <property type="entry name" value="NAD(P)-bd_dom_sf"/>
</dbReference>
<dbReference type="PANTHER" id="PTHR42760">
    <property type="entry name" value="SHORT-CHAIN DEHYDROGENASES/REDUCTASES FAMILY MEMBER"/>
    <property type="match status" value="1"/>
</dbReference>
<dbReference type="Proteomes" id="UP001163878">
    <property type="component" value="Chromosome"/>
</dbReference>
<dbReference type="InterPro" id="IPR057326">
    <property type="entry name" value="KR_dom"/>
</dbReference>
<reference evidence="3" key="1">
    <citation type="submission" date="2022-10" db="EMBL/GenBank/DDBJ databases">
        <title>Cytochrome P450 Catalyzes Benzene Ring Formation in the Biosynthesis of Trialkyl-Substituted Aromatic Polyketides.</title>
        <authorList>
            <person name="Zhao E."/>
            <person name="Ge H."/>
        </authorList>
    </citation>
    <scope>NUCLEOTIDE SEQUENCE</scope>
    <source>
        <strain evidence="3">NA0869</strain>
    </source>
</reference>
<evidence type="ECO:0000313" key="3">
    <source>
        <dbReference type="EMBL" id="UYQ62638.1"/>
    </source>
</evidence>
<accession>A0ABY6I6K5</accession>
<evidence type="ECO:0000256" key="1">
    <source>
        <dbReference type="ARBA" id="ARBA00006484"/>
    </source>
</evidence>
<dbReference type="Gene3D" id="3.40.50.720">
    <property type="entry name" value="NAD(P)-binding Rossmann-like Domain"/>
    <property type="match status" value="1"/>
</dbReference>
<gene>
    <name evidence="3" type="ORF">OGH68_14870</name>
</gene>
<dbReference type="SMART" id="SM00822">
    <property type="entry name" value="PKS_KR"/>
    <property type="match status" value="1"/>
</dbReference>
<dbReference type="PROSITE" id="PS00061">
    <property type="entry name" value="ADH_SHORT"/>
    <property type="match status" value="1"/>
</dbReference>
<dbReference type="Pfam" id="PF13561">
    <property type="entry name" value="adh_short_C2"/>
    <property type="match status" value="1"/>
</dbReference>
<organism evidence="3 4">
    <name type="scientific">Streptomyces peucetius</name>
    <dbReference type="NCBI Taxonomy" id="1950"/>
    <lineage>
        <taxon>Bacteria</taxon>
        <taxon>Bacillati</taxon>
        <taxon>Actinomycetota</taxon>
        <taxon>Actinomycetes</taxon>
        <taxon>Kitasatosporales</taxon>
        <taxon>Streptomycetaceae</taxon>
        <taxon>Streptomyces</taxon>
    </lineage>
</organism>